<dbReference type="Proteomes" id="UP000700596">
    <property type="component" value="Unassembled WGS sequence"/>
</dbReference>
<feature type="signal peptide" evidence="1">
    <location>
        <begin position="1"/>
        <end position="16"/>
    </location>
</feature>
<evidence type="ECO:0000313" key="3">
    <source>
        <dbReference type="Proteomes" id="UP000700596"/>
    </source>
</evidence>
<gene>
    <name evidence="2" type="ORF">B0J11DRAFT_604174</name>
</gene>
<reference evidence="2" key="1">
    <citation type="journal article" date="2021" name="Nat. Commun.">
        <title>Genetic determinants of endophytism in the Arabidopsis root mycobiome.</title>
        <authorList>
            <person name="Mesny F."/>
            <person name="Miyauchi S."/>
            <person name="Thiergart T."/>
            <person name="Pickel B."/>
            <person name="Atanasova L."/>
            <person name="Karlsson M."/>
            <person name="Huettel B."/>
            <person name="Barry K.W."/>
            <person name="Haridas S."/>
            <person name="Chen C."/>
            <person name="Bauer D."/>
            <person name="Andreopoulos W."/>
            <person name="Pangilinan J."/>
            <person name="LaButti K."/>
            <person name="Riley R."/>
            <person name="Lipzen A."/>
            <person name="Clum A."/>
            <person name="Drula E."/>
            <person name="Henrissat B."/>
            <person name="Kohler A."/>
            <person name="Grigoriev I.V."/>
            <person name="Martin F.M."/>
            <person name="Hacquard S."/>
        </authorList>
    </citation>
    <scope>NUCLEOTIDE SEQUENCE</scope>
    <source>
        <strain evidence="2">MPI-CAGE-CH-0243</strain>
    </source>
</reference>
<protein>
    <submittedName>
        <fullName evidence="2">Uncharacterized protein</fullName>
    </submittedName>
</protein>
<sequence length="678" mass="74314">MKAFPLLLVALPLAAALGVVREPTTNSITNDHQSPATRHVSASIDAATGTMRGTNLAAEDCEPGALLCNFFDDGTSWVVICSPGRRWILHTKCGSNFVECCAVLNNLPYCICGAEPQDESQLLPESRSGDVEKRAISPSEPKVCKPGQTECFWDSRNRRSAIFKCEGGLWEHVEHCGETQSSCKFDGNSVPYCDHHEELQNAKPETRDLVTRQTPSNDAKIDDDMSQLACTPGETMCVINLKLNQHIIYLCVKESGKWVKNKFCGPPGCCKQDYERGIAYCDCRKRSLAPDTSQSTSAVVDRVEKVDDVRPFACTLGETLCRKNNSEIWVCVHESGKWALNNICGGKNCCKKDARGIAYCDCRQRSAIRQSSDTTSSLPEVVGKSDGVSLLETCSPGASICVANVNPLQHEVWICSDAGRWVKTSVCGHIGCCRKRYDHEMAHCWPCLAQQTKRELRPGTVDLDTSLSNSEKPEIGSQLDDACWPGITNCGVWKDGNKSYVLSCDATRRWIVQSECGQADCCRYSAELMNAFCDADCKNKRTTDGDQPASPALEKSNKAEAICSHTCTSALASCKKMSHCQMRQCREDICLSPRWECDASACGAPCALNIPPKESCSAQPKCTPDGFGNMDECLNVCGVRYPPCFQYCTCQSSFWPGPGRERPQTTLQISHTAYPSGA</sequence>
<accession>A0A9P9E0Y6</accession>
<proteinExistence type="predicted"/>
<evidence type="ECO:0000313" key="2">
    <source>
        <dbReference type="EMBL" id="KAH7128751.1"/>
    </source>
</evidence>
<dbReference type="EMBL" id="JAGMWT010000005">
    <property type="protein sequence ID" value="KAH7128751.1"/>
    <property type="molecule type" value="Genomic_DNA"/>
</dbReference>
<name>A0A9P9E0Y6_9PLEO</name>
<feature type="chain" id="PRO_5040341165" evidence="1">
    <location>
        <begin position="17"/>
        <end position="678"/>
    </location>
</feature>
<comment type="caution">
    <text evidence="2">The sequence shown here is derived from an EMBL/GenBank/DDBJ whole genome shotgun (WGS) entry which is preliminary data.</text>
</comment>
<keyword evidence="3" id="KW-1185">Reference proteome</keyword>
<organism evidence="2 3">
    <name type="scientific">Dendryphion nanum</name>
    <dbReference type="NCBI Taxonomy" id="256645"/>
    <lineage>
        <taxon>Eukaryota</taxon>
        <taxon>Fungi</taxon>
        <taxon>Dikarya</taxon>
        <taxon>Ascomycota</taxon>
        <taxon>Pezizomycotina</taxon>
        <taxon>Dothideomycetes</taxon>
        <taxon>Pleosporomycetidae</taxon>
        <taxon>Pleosporales</taxon>
        <taxon>Torulaceae</taxon>
        <taxon>Dendryphion</taxon>
    </lineage>
</organism>
<evidence type="ECO:0000256" key="1">
    <source>
        <dbReference type="SAM" id="SignalP"/>
    </source>
</evidence>
<keyword evidence="1" id="KW-0732">Signal</keyword>
<dbReference type="AlphaFoldDB" id="A0A9P9E0Y6"/>